<reference evidence="9" key="1">
    <citation type="submission" date="2019-11" db="EMBL/GenBank/DDBJ databases">
        <authorList>
            <person name="Liu Y."/>
            <person name="Hou J."/>
            <person name="Li T.-Q."/>
            <person name="Guan C.-H."/>
            <person name="Wu X."/>
            <person name="Wu H.-Z."/>
            <person name="Ling F."/>
            <person name="Zhang R."/>
            <person name="Shi X.-G."/>
            <person name="Ren J.-P."/>
            <person name="Chen E.-F."/>
            <person name="Sun J.-M."/>
        </authorList>
    </citation>
    <scope>NUCLEOTIDE SEQUENCE</scope>
    <source>
        <strain evidence="9">Adult_tree_wgs_1</strain>
        <tissue evidence="9">Leaves</tissue>
    </source>
</reference>
<comment type="caution">
    <text evidence="9">The sequence shown here is derived from an EMBL/GenBank/DDBJ whole genome shotgun (WGS) entry which is preliminary data.</text>
</comment>
<dbReference type="InterPro" id="IPR011009">
    <property type="entry name" value="Kinase-like_dom_sf"/>
</dbReference>
<keyword evidence="2" id="KW-0808">Transferase</keyword>
<dbReference type="InterPro" id="IPR045874">
    <property type="entry name" value="LRK10/LRL21-25-like"/>
</dbReference>
<dbReference type="InterPro" id="IPR001245">
    <property type="entry name" value="Ser-Thr/Tyr_kinase_cat_dom"/>
</dbReference>
<evidence type="ECO:0000256" key="5">
    <source>
        <dbReference type="ARBA" id="ARBA00022989"/>
    </source>
</evidence>
<keyword evidence="2" id="KW-0418">Kinase</keyword>
<dbReference type="Gene3D" id="1.10.510.10">
    <property type="entry name" value="Transferase(Phosphotransferase) domain 1"/>
    <property type="match status" value="1"/>
</dbReference>
<keyword evidence="10" id="KW-1185">Reference proteome</keyword>
<keyword evidence="5" id="KW-1133">Transmembrane helix</keyword>
<evidence type="ECO:0000313" key="9">
    <source>
        <dbReference type="EMBL" id="KAF7149377.1"/>
    </source>
</evidence>
<keyword evidence="6" id="KW-0472">Membrane</keyword>
<evidence type="ECO:0000259" key="8">
    <source>
        <dbReference type="PROSITE" id="PS50011"/>
    </source>
</evidence>
<evidence type="ECO:0000256" key="4">
    <source>
        <dbReference type="ARBA" id="ARBA00022729"/>
    </source>
</evidence>
<accession>A0A834H7W3</accession>
<keyword evidence="2" id="KW-0723">Serine/threonine-protein kinase</keyword>
<dbReference type="AlphaFoldDB" id="A0A834H7W3"/>
<dbReference type="SUPFAM" id="SSF56112">
    <property type="entry name" value="Protein kinase-like (PK-like)"/>
    <property type="match status" value="1"/>
</dbReference>
<dbReference type="PANTHER" id="PTHR27009">
    <property type="entry name" value="RUST RESISTANCE KINASE LR10-RELATED"/>
    <property type="match status" value="1"/>
</dbReference>
<keyword evidence="7" id="KW-0325">Glycoprotein</keyword>
<evidence type="ECO:0000256" key="2">
    <source>
        <dbReference type="ARBA" id="ARBA00022527"/>
    </source>
</evidence>
<evidence type="ECO:0000256" key="1">
    <source>
        <dbReference type="ARBA" id="ARBA00004479"/>
    </source>
</evidence>
<gene>
    <name evidence="9" type="ORF">RHSIM_Rhsim03G0204400</name>
</gene>
<evidence type="ECO:0000256" key="7">
    <source>
        <dbReference type="ARBA" id="ARBA00023180"/>
    </source>
</evidence>
<dbReference type="EMBL" id="WJXA01000003">
    <property type="protein sequence ID" value="KAF7149377.1"/>
    <property type="molecule type" value="Genomic_DNA"/>
</dbReference>
<name>A0A834H7W3_RHOSS</name>
<keyword evidence="4" id="KW-0732">Signal</keyword>
<dbReference type="GO" id="GO:0004674">
    <property type="term" value="F:protein serine/threonine kinase activity"/>
    <property type="evidence" value="ECO:0007669"/>
    <property type="project" value="UniProtKB-KW"/>
</dbReference>
<organism evidence="9 10">
    <name type="scientific">Rhododendron simsii</name>
    <name type="common">Sims's rhododendron</name>
    <dbReference type="NCBI Taxonomy" id="118357"/>
    <lineage>
        <taxon>Eukaryota</taxon>
        <taxon>Viridiplantae</taxon>
        <taxon>Streptophyta</taxon>
        <taxon>Embryophyta</taxon>
        <taxon>Tracheophyta</taxon>
        <taxon>Spermatophyta</taxon>
        <taxon>Magnoliopsida</taxon>
        <taxon>eudicotyledons</taxon>
        <taxon>Gunneridae</taxon>
        <taxon>Pentapetalae</taxon>
        <taxon>asterids</taxon>
        <taxon>Ericales</taxon>
        <taxon>Ericaceae</taxon>
        <taxon>Ericoideae</taxon>
        <taxon>Rhodoreae</taxon>
        <taxon>Rhododendron</taxon>
    </lineage>
</organism>
<evidence type="ECO:0000313" key="10">
    <source>
        <dbReference type="Proteomes" id="UP000626092"/>
    </source>
</evidence>
<proteinExistence type="predicted"/>
<comment type="subcellular location">
    <subcellularLocation>
        <location evidence="1">Membrane</location>
        <topology evidence="1">Single-pass type I membrane protein</topology>
    </subcellularLocation>
</comment>
<evidence type="ECO:0000256" key="3">
    <source>
        <dbReference type="ARBA" id="ARBA00022692"/>
    </source>
</evidence>
<protein>
    <recommendedName>
        <fullName evidence="8">Protein kinase domain-containing protein</fullName>
    </recommendedName>
</protein>
<sequence>MLSKQKSNGQEFINKVATIGRIHHVNVVELIGYSAERYKRALVYDFMPNGSPENYIFYPEGKLSLSCKQMYEISLRVARGIGYLHQGWDI</sequence>
<dbReference type="InterPro" id="IPR000719">
    <property type="entry name" value="Prot_kinase_dom"/>
</dbReference>
<dbReference type="GO" id="GO:0005524">
    <property type="term" value="F:ATP binding"/>
    <property type="evidence" value="ECO:0007669"/>
    <property type="project" value="InterPro"/>
</dbReference>
<dbReference type="Proteomes" id="UP000626092">
    <property type="component" value="Unassembled WGS sequence"/>
</dbReference>
<dbReference type="GO" id="GO:0016020">
    <property type="term" value="C:membrane"/>
    <property type="evidence" value="ECO:0007669"/>
    <property type="project" value="UniProtKB-SubCell"/>
</dbReference>
<keyword evidence="3" id="KW-0812">Transmembrane</keyword>
<feature type="domain" description="Protein kinase" evidence="8">
    <location>
        <begin position="1"/>
        <end position="90"/>
    </location>
</feature>
<evidence type="ECO:0000256" key="6">
    <source>
        <dbReference type="ARBA" id="ARBA00023136"/>
    </source>
</evidence>
<dbReference type="OrthoDB" id="544400at2759"/>
<dbReference type="Pfam" id="PF07714">
    <property type="entry name" value="PK_Tyr_Ser-Thr"/>
    <property type="match status" value="1"/>
</dbReference>
<dbReference type="PROSITE" id="PS50011">
    <property type="entry name" value="PROTEIN_KINASE_DOM"/>
    <property type="match status" value="1"/>
</dbReference>